<dbReference type="Gene3D" id="3.30.70.1070">
    <property type="entry name" value="Sporulation related repeat"/>
    <property type="match status" value="1"/>
</dbReference>
<sequence>MHNDRSDNTNPFASRNTPQAEEKTPWELGDPIPEDEFSADERRDPSFDSYDDEDDEFDYDSESLQDDDEGLLSDWEEDEEDSDEESKFFDSWPVGLLAIAAVAVLLLAIGGLGVMQERASLQDRIDDLQSQLALAADPKQLETEREARLESLEKQRELNRQIQQLELENRRLEDTVRGFEQQLEAQQAAASKAASQAESSTAAAVQKPAKQPLASSSSEGDWFVNFGSYRQRSDAERWAGRLKPSAGKVVVIAAPGGELFRVRIIGLGDKSAAQSVATKLESEFGLSKLWVGQQ</sequence>
<dbReference type="EMBL" id="JACFXU010000014">
    <property type="protein sequence ID" value="MBA6413631.1"/>
    <property type="molecule type" value="Genomic_DNA"/>
</dbReference>
<protein>
    <submittedName>
        <fullName evidence="5">SPOR domain-containing protein</fullName>
    </submittedName>
</protein>
<dbReference type="Proteomes" id="UP000539350">
    <property type="component" value="Unassembled WGS sequence"/>
</dbReference>
<evidence type="ECO:0000256" key="3">
    <source>
        <dbReference type="SAM" id="Phobius"/>
    </source>
</evidence>
<keyword evidence="1" id="KW-0175">Coiled coil</keyword>
<accession>A0A7W2YJI5</accession>
<dbReference type="RefSeq" id="WP_182173199.1">
    <property type="nucleotide sequence ID" value="NZ_JACFXU010000014.1"/>
</dbReference>
<name>A0A7W2YJI5_9GAMM</name>
<proteinExistence type="predicted"/>
<dbReference type="SUPFAM" id="SSF110997">
    <property type="entry name" value="Sporulation related repeat"/>
    <property type="match status" value="1"/>
</dbReference>
<feature type="coiled-coil region" evidence="1">
    <location>
        <begin position="148"/>
        <end position="189"/>
    </location>
</feature>
<dbReference type="GO" id="GO:0042834">
    <property type="term" value="F:peptidoglycan binding"/>
    <property type="evidence" value="ECO:0007669"/>
    <property type="project" value="InterPro"/>
</dbReference>
<evidence type="ECO:0000256" key="1">
    <source>
        <dbReference type="SAM" id="Coils"/>
    </source>
</evidence>
<feature type="compositionally biased region" description="Acidic residues" evidence="2">
    <location>
        <begin position="49"/>
        <end position="84"/>
    </location>
</feature>
<comment type="caution">
    <text evidence="5">The sequence shown here is derived from an EMBL/GenBank/DDBJ whole genome shotgun (WGS) entry which is preliminary data.</text>
</comment>
<feature type="compositionally biased region" description="Polar residues" evidence="2">
    <location>
        <begin position="8"/>
        <end position="19"/>
    </location>
</feature>
<dbReference type="PROSITE" id="PS51724">
    <property type="entry name" value="SPOR"/>
    <property type="match status" value="1"/>
</dbReference>
<feature type="region of interest" description="Disordered" evidence="2">
    <location>
        <begin position="199"/>
        <end position="218"/>
    </location>
</feature>
<keyword evidence="6" id="KW-1185">Reference proteome</keyword>
<gene>
    <name evidence="5" type="ORF">H2508_10965</name>
</gene>
<dbReference type="AlphaFoldDB" id="A0A7W2YJI5"/>
<evidence type="ECO:0000313" key="5">
    <source>
        <dbReference type="EMBL" id="MBA6413631.1"/>
    </source>
</evidence>
<dbReference type="Pfam" id="PF05036">
    <property type="entry name" value="SPOR"/>
    <property type="match status" value="1"/>
</dbReference>
<dbReference type="InterPro" id="IPR007730">
    <property type="entry name" value="SPOR-like_dom"/>
</dbReference>
<feature type="domain" description="SPOR" evidence="4">
    <location>
        <begin position="216"/>
        <end position="293"/>
    </location>
</feature>
<evidence type="ECO:0000259" key="4">
    <source>
        <dbReference type="PROSITE" id="PS51724"/>
    </source>
</evidence>
<feature type="region of interest" description="Disordered" evidence="2">
    <location>
        <begin position="1"/>
        <end position="87"/>
    </location>
</feature>
<feature type="transmembrane region" description="Helical" evidence="3">
    <location>
        <begin position="92"/>
        <end position="115"/>
    </location>
</feature>
<keyword evidence="3" id="KW-0472">Membrane</keyword>
<keyword evidence="3" id="KW-0812">Transmembrane</keyword>
<keyword evidence="3" id="KW-1133">Transmembrane helix</keyword>
<dbReference type="InterPro" id="IPR036680">
    <property type="entry name" value="SPOR-like_sf"/>
</dbReference>
<evidence type="ECO:0000313" key="6">
    <source>
        <dbReference type="Proteomes" id="UP000539350"/>
    </source>
</evidence>
<evidence type="ECO:0000256" key="2">
    <source>
        <dbReference type="SAM" id="MobiDB-lite"/>
    </source>
</evidence>
<organism evidence="5 6">
    <name type="scientific">Sediminihaliea albiluteola</name>
    <dbReference type="NCBI Taxonomy" id="2758564"/>
    <lineage>
        <taxon>Bacteria</taxon>
        <taxon>Pseudomonadati</taxon>
        <taxon>Pseudomonadota</taxon>
        <taxon>Gammaproteobacteria</taxon>
        <taxon>Cellvibrionales</taxon>
        <taxon>Halieaceae</taxon>
        <taxon>Sediminihaliea</taxon>
    </lineage>
</organism>
<reference evidence="5 6" key="1">
    <citation type="submission" date="2020-07" db="EMBL/GenBank/DDBJ databases">
        <title>Halieaceae bacterium, F7430, whole genome shotgun sequencing project.</title>
        <authorList>
            <person name="Jiang S."/>
            <person name="Liu Z.W."/>
            <person name="Du Z.J."/>
        </authorList>
    </citation>
    <scope>NUCLEOTIDE SEQUENCE [LARGE SCALE GENOMIC DNA]</scope>
    <source>
        <strain evidence="5 6">F7430</strain>
    </source>
</reference>